<dbReference type="PANTHER" id="PTHR36154">
    <property type="entry name" value="DNA-BINDING TRANSCRIPTIONAL ACTIVATOR ALPA"/>
    <property type="match status" value="1"/>
</dbReference>
<sequence>MNKASLSEMTTGLETDAEAVPVEPTPDRLIRLPEVMARVGLRRTAIYQRMREGRFPKSRSLGPRCTVWVESEIDDWIGSVVERTDEICQNTPRISR</sequence>
<dbReference type="InterPro" id="IPR052931">
    <property type="entry name" value="Prophage_regulatory_activator"/>
</dbReference>
<feature type="compositionally biased region" description="Polar residues" evidence="1">
    <location>
        <begin position="1"/>
        <end position="13"/>
    </location>
</feature>
<evidence type="ECO:0000313" key="2">
    <source>
        <dbReference type="EMBL" id="SMQ73970.1"/>
    </source>
</evidence>
<gene>
    <name evidence="2" type="ORF">SAMN06297468_2382</name>
</gene>
<accession>A0A1Y6FL81</accession>
<organism evidence="2 3">
    <name type="scientific">Altererythrobacter xiamenensis</name>
    <dbReference type="NCBI Taxonomy" id="1316679"/>
    <lineage>
        <taxon>Bacteria</taxon>
        <taxon>Pseudomonadati</taxon>
        <taxon>Pseudomonadota</taxon>
        <taxon>Alphaproteobacteria</taxon>
        <taxon>Sphingomonadales</taxon>
        <taxon>Erythrobacteraceae</taxon>
        <taxon>Altererythrobacter</taxon>
    </lineage>
</organism>
<feature type="region of interest" description="Disordered" evidence="1">
    <location>
        <begin position="1"/>
        <end position="25"/>
    </location>
</feature>
<evidence type="ECO:0000256" key="1">
    <source>
        <dbReference type="SAM" id="MobiDB-lite"/>
    </source>
</evidence>
<protein>
    <submittedName>
        <fullName evidence="2">Transcriptional regulator, AlpA family</fullName>
    </submittedName>
</protein>
<dbReference type="PANTHER" id="PTHR36154:SF1">
    <property type="entry name" value="DNA-BINDING TRANSCRIPTIONAL ACTIVATOR ALPA"/>
    <property type="match status" value="1"/>
</dbReference>
<keyword evidence="3" id="KW-1185">Reference proteome</keyword>
<reference evidence="3" key="1">
    <citation type="submission" date="2017-04" db="EMBL/GenBank/DDBJ databases">
        <authorList>
            <person name="Varghese N."/>
            <person name="Submissions S."/>
        </authorList>
    </citation>
    <scope>NUCLEOTIDE SEQUENCE [LARGE SCALE GENOMIC DNA]</scope>
</reference>
<dbReference type="Gene3D" id="1.10.238.160">
    <property type="match status" value="1"/>
</dbReference>
<dbReference type="Pfam" id="PF05930">
    <property type="entry name" value="Phage_AlpA"/>
    <property type="match status" value="1"/>
</dbReference>
<evidence type="ECO:0000313" key="3">
    <source>
        <dbReference type="Proteomes" id="UP000194420"/>
    </source>
</evidence>
<dbReference type="Proteomes" id="UP000194420">
    <property type="component" value="Unassembled WGS sequence"/>
</dbReference>
<dbReference type="EMBL" id="FXWG01000003">
    <property type="protein sequence ID" value="SMQ73970.1"/>
    <property type="molecule type" value="Genomic_DNA"/>
</dbReference>
<name>A0A1Y6FL81_9SPHN</name>
<proteinExistence type="predicted"/>
<dbReference type="AlphaFoldDB" id="A0A1Y6FL81"/>
<dbReference type="InterPro" id="IPR010260">
    <property type="entry name" value="AlpA"/>
</dbReference>